<sequence>MLAKLTYAELLDHAGSDPAVVGLVLKGSHAHDGMATEYSDRDVYVVVAEGAQSRLSDLDGHRSVELDAIVITLDRFRALDGHERYALSRAQVVIDRLDGEITEIIAAKGRRDHDEATAAAAAWLDAYANSLYRSIKNARDGNPLAAHLDASDSLGFLLEFLFALDRRPRPYNKYLEWELKRFPLPGWETDPLLNKIARITSTSDAPLQQSLFTQVETAARESGHGPTLDAWGEDLLLMRGE</sequence>
<organism evidence="1 2">
    <name type="scientific">Streptomyces cinnabarinus</name>
    <dbReference type="NCBI Taxonomy" id="67287"/>
    <lineage>
        <taxon>Bacteria</taxon>
        <taxon>Bacillati</taxon>
        <taxon>Actinomycetota</taxon>
        <taxon>Actinomycetes</taxon>
        <taxon>Kitasatosporales</taxon>
        <taxon>Streptomycetaceae</taxon>
        <taxon>Streptomyces</taxon>
    </lineage>
</organism>
<reference evidence="1" key="1">
    <citation type="submission" date="2022-12" db="EMBL/GenBank/DDBJ databases">
        <authorList>
            <person name="Ruckert C."/>
            <person name="Busche T."/>
            <person name="Kalinowski J."/>
            <person name="Wittmann C."/>
        </authorList>
    </citation>
    <scope>NUCLEOTIDE SEQUENCE</scope>
    <source>
        <strain evidence="1">DSM 40467</strain>
    </source>
</reference>
<evidence type="ECO:0008006" key="3">
    <source>
        <dbReference type="Google" id="ProtNLM"/>
    </source>
</evidence>
<keyword evidence="2" id="KW-1185">Reference proteome</keyword>
<dbReference type="RefSeq" id="WP_269656946.1">
    <property type="nucleotide sequence ID" value="NZ_CP114413.1"/>
</dbReference>
<evidence type="ECO:0000313" key="2">
    <source>
        <dbReference type="Proteomes" id="UP001164439"/>
    </source>
</evidence>
<name>A0ABY7K467_9ACTN</name>
<gene>
    <name evidence="1" type="ORF">STRCI_000298</name>
</gene>
<dbReference type="InterPro" id="IPR043519">
    <property type="entry name" value="NT_sf"/>
</dbReference>
<dbReference type="Gene3D" id="3.30.460.10">
    <property type="entry name" value="Beta Polymerase, domain 2"/>
    <property type="match status" value="1"/>
</dbReference>
<evidence type="ECO:0000313" key="1">
    <source>
        <dbReference type="EMBL" id="WAZ19262.1"/>
    </source>
</evidence>
<dbReference type="Proteomes" id="UP001164439">
    <property type="component" value="Chromosome"/>
</dbReference>
<protein>
    <recommendedName>
        <fullName evidence="3">Polymerase nucleotidyl transferase domain-containing protein</fullName>
    </recommendedName>
</protein>
<accession>A0ABY7K467</accession>
<proteinExistence type="predicted"/>
<dbReference type="EMBL" id="CP114413">
    <property type="protein sequence ID" value="WAZ19262.1"/>
    <property type="molecule type" value="Genomic_DNA"/>
</dbReference>